<dbReference type="GO" id="GO:0005615">
    <property type="term" value="C:extracellular space"/>
    <property type="evidence" value="ECO:0007669"/>
    <property type="project" value="TreeGrafter"/>
</dbReference>
<dbReference type="EMBL" id="LSRL02000100">
    <property type="protein sequence ID" value="TDG44552.1"/>
    <property type="molecule type" value="Genomic_DNA"/>
</dbReference>
<reference evidence="6 7" key="1">
    <citation type="journal article" date="2019" name="J. Hered.">
        <title>An Improved Genome Assembly for Drosophila navojoa, the Basal Species in the mojavensis Cluster.</title>
        <authorList>
            <person name="Vanderlinde T."/>
            <person name="Dupim E.G."/>
            <person name="Nazario-Yepiz N.O."/>
            <person name="Carvalho A.B."/>
        </authorList>
    </citation>
    <scope>NUCLEOTIDE SEQUENCE [LARGE SCALE GENOMIC DNA]</scope>
    <source>
        <strain evidence="6">Navoj_Jal97</strain>
        <tissue evidence="6">Whole organism</tissue>
    </source>
</reference>
<dbReference type="GO" id="GO:0030198">
    <property type="term" value="P:extracellular matrix organization"/>
    <property type="evidence" value="ECO:0007669"/>
    <property type="project" value="TreeGrafter"/>
</dbReference>
<comment type="cofactor">
    <cofactor evidence="1">
        <name>Zn(2+)</name>
        <dbReference type="ChEBI" id="CHEBI:29105"/>
    </cofactor>
</comment>
<name>A0A484B8F0_DRONA</name>
<keyword evidence="3 5" id="KW-0732">Signal</keyword>
<gene>
    <name evidence="6" type="ORF">AWZ03_009024</name>
</gene>
<comment type="similarity">
    <text evidence="2">Belongs to the peptidase M10A family.</text>
</comment>
<proteinExistence type="inferred from homology"/>
<evidence type="ECO:0000256" key="4">
    <source>
        <dbReference type="ARBA" id="ARBA00023049"/>
    </source>
</evidence>
<keyword evidence="7" id="KW-1185">Reference proteome</keyword>
<protein>
    <submittedName>
        <fullName evidence="6">Uncharacterized protein</fullName>
    </submittedName>
</protein>
<feature type="signal peptide" evidence="5">
    <location>
        <begin position="1"/>
        <end position="24"/>
    </location>
</feature>
<dbReference type="SUPFAM" id="SSF47090">
    <property type="entry name" value="PGBD-like"/>
    <property type="match status" value="1"/>
</dbReference>
<evidence type="ECO:0000313" key="6">
    <source>
        <dbReference type="EMBL" id="TDG44552.1"/>
    </source>
</evidence>
<accession>A0A484B8F0</accession>
<evidence type="ECO:0000256" key="5">
    <source>
        <dbReference type="SAM" id="SignalP"/>
    </source>
</evidence>
<dbReference type="GO" id="GO:0030574">
    <property type="term" value="P:collagen catabolic process"/>
    <property type="evidence" value="ECO:0007669"/>
    <property type="project" value="TreeGrafter"/>
</dbReference>
<dbReference type="GO" id="GO:0004222">
    <property type="term" value="F:metalloendopeptidase activity"/>
    <property type="evidence" value="ECO:0007669"/>
    <property type="project" value="TreeGrafter"/>
</dbReference>
<keyword evidence="4" id="KW-0645">Protease</keyword>
<evidence type="ECO:0000313" key="7">
    <source>
        <dbReference type="Proteomes" id="UP000295192"/>
    </source>
</evidence>
<dbReference type="Gene3D" id="3.40.390.10">
    <property type="entry name" value="Collagenase (Catalytic Domain)"/>
    <property type="match status" value="1"/>
</dbReference>
<dbReference type="PANTHER" id="PTHR10201">
    <property type="entry name" value="MATRIX METALLOPROTEINASE"/>
    <property type="match status" value="1"/>
</dbReference>
<evidence type="ECO:0000256" key="1">
    <source>
        <dbReference type="ARBA" id="ARBA00001947"/>
    </source>
</evidence>
<evidence type="ECO:0000256" key="2">
    <source>
        <dbReference type="ARBA" id="ARBA00010370"/>
    </source>
</evidence>
<dbReference type="InterPro" id="IPR024079">
    <property type="entry name" value="MetalloPept_cat_dom_sf"/>
</dbReference>
<keyword evidence="4" id="KW-0482">Metalloprotease</keyword>
<comment type="caution">
    <text evidence="6">The sequence shown here is derived from an EMBL/GenBank/DDBJ whole genome shotgun (WGS) entry which is preliminary data.</text>
</comment>
<dbReference type="OMA" id="EGRTVWS"/>
<sequence length="183" mass="20803">MCYTCGCLSSVVFVVCLLLAAAVANIHQLQTHYSHNHQHNRNAKNNNNNNKYDQQGELQQLRSNEKSVSEDTIYNYLMQFDYLPKSDLETGALRTEEQLIDALSKLQQFGNIPVTGKIDAATARLIQLPRCGVGDNEHAYNFSPDNLDHGPRKRRYVLQGAKWDKTDLTWSIQMSFCNLRGDP</sequence>
<keyword evidence="4" id="KW-0378">Hydrolase</keyword>
<dbReference type="PANTHER" id="PTHR10201:SF291">
    <property type="entry name" value="MATRIX METALLOPROTEINASE 1, ISOFORM C-RELATED"/>
    <property type="match status" value="1"/>
</dbReference>
<dbReference type="Proteomes" id="UP000295192">
    <property type="component" value="Unassembled WGS sequence"/>
</dbReference>
<dbReference type="STRING" id="7232.A0A484B8F0"/>
<dbReference type="InterPro" id="IPR036365">
    <property type="entry name" value="PGBD-like_sf"/>
</dbReference>
<evidence type="ECO:0000256" key="3">
    <source>
        <dbReference type="ARBA" id="ARBA00022729"/>
    </source>
</evidence>
<feature type="chain" id="PRO_5019763303" evidence="5">
    <location>
        <begin position="25"/>
        <end position="183"/>
    </location>
</feature>
<dbReference type="OrthoDB" id="406838at2759"/>
<organism evidence="6 7">
    <name type="scientific">Drosophila navojoa</name>
    <name type="common">Fruit fly</name>
    <dbReference type="NCBI Taxonomy" id="7232"/>
    <lineage>
        <taxon>Eukaryota</taxon>
        <taxon>Metazoa</taxon>
        <taxon>Ecdysozoa</taxon>
        <taxon>Arthropoda</taxon>
        <taxon>Hexapoda</taxon>
        <taxon>Insecta</taxon>
        <taxon>Pterygota</taxon>
        <taxon>Neoptera</taxon>
        <taxon>Endopterygota</taxon>
        <taxon>Diptera</taxon>
        <taxon>Brachycera</taxon>
        <taxon>Muscomorpha</taxon>
        <taxon>Ephydroidea</taxon>
        <taxon>Drosophilidae</taxon>
        <taxon>Drosophila</taxon>
    </lineage>
</organism>
<dbReference type="AlphaFoldDB" id="A0A484B8F0"/>